<reference evidence="2" key="1">
    <citation type="submission" date="2022-08" db="UniProtKB">
        <authorList>
            <consortium name="EnsemblMetazoa"/>
        </authorList>
    </citation>
    <scope>IDENTIFICATION</scope>
    <source>
        <strain evidence="2">EBRO</strain>
    </source>
</reference>
<evidence type="ECO:0000256" key="1">
    <source>
        <dbReference type="ARBA" id="ARBA00022729"/>
    </source>
</evidence>
<proteinExistence type="predicted"/>
<accession>A0A182JE98</accession>
<dbReference type="SMART" id="SM00697">
    <property type="entry name" value="DM8"/>
    <property type="match status" value="1"/>
</dbReference>
<name>A0A182JE98_ANOAO</name>
<evidence type="ECO:0000313" key="2">
    <source>
        <dbReference type="EnsemblMetazoa" id="AATE016452-PA.1"/>
    </source>
</evidence>
<dbReference type="AlphaFoldDB" id="A0A182JE98"/>
<dbReference type="PANTHER" id="PTHR20898">
    <property type="entry name" value="DAEDALUS ON 3-RELATED-RELATED"/>
    <property type="match status" value="1"/>
</dbReference>
<sequence length="150" mass="17483">MDTLAVKRVQSVFCISSLSRPCEKAIYNRTINFCGYLRHSSSDRLLQIIYDELNRRGNLPRSCPMQTGHYGFNTSFTSFRLPTFLPESSFRLDLNFYRAPEMTPTMMVWKSVSERKDGSWICRKETLENSYQLGLIGHLDGMRPKRRISL</sequence>
<dbReference type="Gene3D" id="2.70.220.10">
    <property type="entry name" value="Ganglioside GM2 activator"/>
    <property type="match status" value="1"/>
</dbReference>
<keyword evidence="1" id="KW-0732">Signal</keyword>
<organism evidence="2">
    <name type="scientific">Anopheles atroparvus</name>
    <name type="common">European mosquito</name>
    <dbReference type="NCBI Taxonomy" id="41427"/>
    <lineage>
        <taxon>Eukaryota</taxon>
        <taxon>Metazoa</taxon>
        <taxon>Ecdysozoa</taxon>
        <taxon>Arthropoda</taxon>
        <taxon>Hexapoda</taxon>
        <taxon>Insecta</taxon>
        <taxon>Pterygota</taxon>
        <taxon>Neoptera</taxon>
        <taxon>Endopterygota</taxon>
        <taxon>Diptera</taxon>
        <taxon>Nematocera</taxon>
        <taxon>Culicoidea</taxon>
        <taxon>Culicidae</taxon>
        <taxon>Anophelinae</taxon>
        <taxon>Anopheles</taxon>
    </lineage>
</organism>
<dbReference type="PANTHER" id="PTHR20898:SF1">
    <property type="entry name" value="MD-2-RELATED LIPID-RECOGNITION DOMAIN-CONTAINING PROTEIN"/>
    <property type="match status" value="1"/>
</dbReference>
<dbReference type="InterPro" id="IPR036846">
    <property type="entry name" value="GM2-AP_sf"/>
</dbReference>
<dbReference type="VEuPathDB" id="VectorBase:AATE016452"/>
<dbReference type="InterPro" id="IPR010512">
    <property type="entry name" value="DUF1091"/>
</dbReference>
<dbReference type="EnsemblMetazoa" id="AATE016452-RA">
    <property type="protein sequence ID" value="AATE016452-PA.1"/>
    <property type="gene ID" value="AATE016452"/>
</dbReference>
<protein>
    <submittedName>
        <fullName evidence="2">Uncharacterized protein</fullName>
    </submittedName>
</protein>
<dbReference type="Pfam" id="PF06477">
    <property type="entry name" value="DUF1091"/>
    <property type="match status" value="1"/>
</dbReference>